<dbReference type="Gene3D" id="2.30.110.10">
    <property type="entry name" value="Electron Transport, Fmn-binding Protein, Chain A"/>
    <property type="match status" value="1"/>
</dbReference>
<dbReference type="Pfam" id="PF01243">
    <property type="entry name" value="PNPOx_N"/>
    <property type="match status" value="1"/>
</dbReference>
<accession>S0FFW3</accession>
<dbReference type="InterPro" id="IPR011576">
    <property type="entry name" value="Pyridox_Oxase_N"/>
</dbReference>
<reference evidence="2 3" key="1">
    <citation type="journal article" date="2013" name="Genome Announc.">
        <title>Draft Genome Sequence of the Cellulolytic, Mesophilic, Anaerobic Bacterium Clostridium termitidis Strain CT1112 (DSM 5398).</title>
        <authorList>
            <person name="Lal S."/>
            <person name="Ramachandran U."/>
            <person name="Zhang X."/>
            <person name="Munir R."/>
            <person name="Sparling R."/>
            <person name="Levin D.B."/>
        </authorList>
    </citation>
    <scope>NUCLEOTIDE SEQUENCE [LARGE SCALE GENOMIC DNA]</scope>
    <source>
        <strain evidence="2 3">CT1112</strain>
    </source>
</reference>
<comment type="caution">
    <text evidence="2">The sequence shown here is derived from an EMBL/GenBank/DDBJ whole genome shotgun (WGS) entry which is preliminary data.</text>
</comment>
<dbReference type="RefSeq" id="WP_004629892.1">
    <property type="nucleotide sequence ID" value="NZ_AORV01000065.1"/>
</dbReference>
<evidence type="ECO:0000313" key="3">
    <source>
        <dbReference type="Proteomes" id="UP000014155"/>
    </source>
</evidence>
<organism evidence="2 3">
    <name type="scientific">Ruminiclostridium cellobioparum subsp. termitidis CT1112</name>
    <dbReference type="NCBI Taxonomy" id="1195236"/>
    <lineage>
        <taxon>Bacteria</taxon>
        <taxon>Bacillati</taxon>
        <taxon>Bacillota</taxon>
        <taxon>Clostridia</taxon>
        <taxon>Eubacteriales</taxon>
        <taxon>Oscillospiraceae</taxon>
        <taxon>Ruminiclostridium</taxon>
    </lineage>
</organism>
<dbReference type="SUPFAM" id="SSF50475">
    <property type="entry name" value="FMN-binding split barrel"/>
    <property type="match status" value="1"/>
</dbReference>
<dbReference type="Proteomes" id="UP000014155">
    <property type="component" value="Unassembled WGS sequence"/>
</dbReference>
<dbReference type="InterPro" id="IPR012349">
    <property type="entry name" value="Split_barrel_FMN-bd"/>
</dbReference>
<keyword evidence="3" id="KW-1185">Reference proteome</keyword>
<sequence length="155" mass="18262">MELDFGTVINILEKEKLLYLATTNKIYPDNSAVCFAHDQDLHLYFGSYSDTLKCRNLAENPHVAVCAGVLQIHGIARLVPYGSHEYIHKREIYDRRFPKYTAVFEKKNNELYEITPLVIWRYNTSLGEMNRDELILDTGYYKSISPYKFHKYEQR</sequence>
<proteinExistence type="predicted"/>
<evidence type="ECO:0000313" key="2">
    <source>
        <dbReference type="EMBL" id="EMS69617.1"/>
    </source>
</evidence>
<protein>
    <submittedName>
        <fullName evidence="2">Pyridoxamine 5''-phosphate oxidase</fullName>
    </submittedName>
</protein>
<dbReference type="PATRIC" id="fig|1195236.3.peg.4742"/>
<feature type="domain" description="Pyridoxamine 5'-phosphate oxidase N-terminal" evidence="1">
    <location>
        <begin position="11"/>
        <end position="91"/>
    </location>
</feature>
<dbReference type="AlphaFoldDB" id="S0FFW3"/>
<gene>
    <name evidence="2" type="ORF">CTER_4560</name>
</gene>
<dbReference type="EMBL" id="AORV01000065">
    <property type="protein sequence ID" value="EMS69617.1"/>
    <property type="molecule type" value="Genomic_DNA"/>
</dbReference>
<evidence type="ECO:0000259" key="1">
    <source>
        <dbReference type="Pfam" id="PF01243"/>
    </source>
</evidence>
<name>S0FFW3_RUMCE</name>